<feature type="region of interest" description="Disordered" evidence="1">
    <location>
        <begin position="141"/>
        <end position="175"/>
    </location>
</feature>
<evidence type="ECO:0000259" key="2">
    <source>
        <dbReference type="Pfam" id="PF13441"/>
    </source>
</evidence>
<evidence type="ECO:0000256" key="1">
    <source>
        <dbReference type="SAM" id="MobiDB-lite"/>
    </source>
</evidence>
<dbReference type="AlphaFoldDB" id="A0A8J7IPP4"/>
<accession>A0A8J7IPP4</accession>
<gene>
    <name evidence="3" type="ORF">JFN93_06820</name>
</gene>
<dbReference type="EMBL" id="JAEMHM010000005">
    <property type="protein sequence ID" value="MBJ6724414.1"/>
    <property type="molecule type" value="Genomic_DNA"/>
</dbReference>
<evidence type="ECO:0000313" key="3">
    <source>
        <dbReference type="EMBL" id="MBJ6724414.1"/>
    </source>
</evidence>
<reference evidence="3" key="1">
    <citation type="submission" date="2020-12" db="EMBL/GenBank/DDBJ databases">
        <title>Geomonas sp. Red875, isolated from river sediment.</title>
        <authorList>
            <person name="Xu Z."/>
            <person name="Zhang Z."/>
            <person name="Masuda Y."/>
            <person name="Itoh H."/>
            <person name="Senoo K."/>
        </authorList>
    </citation>
    <scope>NUCLEOTIDE SEQUENCE</scope>
    <source>
        <strain evidence="3">Red875</strain>
    </source>
</reference>
<dbReference type="InterPro" id="IPR027367">
    <property type="entry name" value="Gly-zipper_YMGG"/>
</dbReference>
<dbReference type="Pfam" id="PF13441">
    <property type="entry name" value="Gly-zipper_YMGG"/>
    <property type="match status" value="1"/>
</dbReference>
<comment type="caution">
    <text evidence="3">The sequence shown here is derived from an EMBL/GenBank/DDBJ whole genome shotgun (WGS) entry which is preliminary data.</text>
</comment>
<sequence>MMRIIPAFLLVMLVAGCETLPTGPSVLVLPSRGKPFDQFQREDAACRQWAGERLGNSPQQAADQNVARGAVTGTAVGAGIGALLGAASGHPGAGAAFGAGSGLLVGSVAGADSGHYSGREAQRRYDNTYLQCMYAYGNQIPGTMRSRRPVRSDSYYPPPPPESDMYPPPNEPPPR</sequence>
<evidence type="ECO:0000313" key="4">
    <source>
        <dbReference type="Proteomes" id="UP000636888"/>
    </source>
</evidence>
<proteinExistence type="predicted"/>
<dbReference type="RefSeq" id="WP_199383264.1">
    <property type="nucleotide sequence ID" value="NZ_JAEMHM010000005.1"/>
</dbReference>
<feature type="compositionally biased region" description="Pro residues" evidence="1">
    <location>
        <begin position="156"/>
        <end position="175"/>
    </location>
</feature>
<feature type="domain" description="YMGG-like Gly-zipper" evidence="2">
    <location>
        <begin position="69"/>
        <end position="111"/>
    </location>
</feature>
<protein>
    <submittedName>
        <fullName evidence="3">Glycine zipper family protein</fullName>
    </submittedName>
</protein>
<dbReference type="PROSITE" id="PS51257">
    <property type="entry name" value="PROKAR_LIPOPROTEIN"/>
    <property type="match status" value="1"/>
</dbReference>
<keyword evidence="4" id="KW-1185">Reference proteome</keyword>
<name>A0A8J7IPP4_9BACT</name>
<dbReference type="Proteomes" id="UP000636888">
    <property type="component" value="Unassembled WGS sequence"/>
</dbReference>
<organism evidence="3 4">
    <name type="scientific">Geomesophilobacter sediminis</name>
    <dbReference type="NCBI Taxonomy" id="2798584"/>
    <lineage>
        <taxon>Bacteria</taxon>
        <taxon>Pseudomonadati</taxon>
        <taxon>Thermodesulfobacteriota</taxon>
        <taxon>Desulfuromonadia</taxon>
        <taxon>Geobacterales</taxon>
        <taxon>Geobacteraceae</taxon>
        <taxon>Geomesophilobacter</taxon>
    </lineage>
</organism>